<keyword evidence="3" id="KW-1185">Reference proteome</keyword>
<accession>A0A9P0APE3</accession>
<name>A0A9P0APE3_BEMTA</name>
<dbReference type="AlphaFoldDB" id="A0A9P0APE3"/>
<feature type="compositionally biased region" description="Low complexity" evidence="1">
    <location>
        <begin position="53"/>
        <end position="65"/>
    </location>
</feature>
<evidence type="ECO:0000256" key="1">
    <source>
        <dbReference type="SAM" id="MobiDB-lite"/>
    </source>
</evidence>
<sequence>MSTSEDNFTKAVRLQLEAYQNGDITLGDSLAPTIAMPLEATAERTRAMKRHSSSATSTNGSATPAKKPGTQQKDLLKIMRAWELKMKNLKKQGKPLRACGWQDLEQLMEKEPFSTTFTRIVLEEPVKTYVCDSWLGLERELISSPATETTSTYVTRATTSTQHADATSRRSSGADLEGGWLDQALAHETSVSKDGVISQYICHQDRGTSLRLTTPGEIGYEVVKIEVYPFSEVVNEDRMNWWRSARTRALIHFNSPLDTELQRYNWYNYILSHRFCFSVEAIAVAQVYR</sequence>
<reference evidence="2" key="1">
    <citation type="submission" date="2021-12" db="EMBL/GenBank/DDBJ databases">
        <authorList>
            <person name="King R."/>
        </authorList>
    </citation>
    <scope>NUCLEOTIDE SEQUENCE</scope>
</reference>
<dbReference type="Proteomes" id="UP001152759">
    <property type="component" value="Chromosome 9"/>
</dbReference>
<feature type="region of interest" description="Disordered" evidence="1">
    <location>
        <begin position="44"/>
        <end position="72"/>
    </location>
</feature>
<evidence type="ECO:0000313" key="2">
    <source>
        <dbReference type="EMBL" id="CAH0395165.1"/>
    </source>
</evidence>
<protein>
    <submittedName>
        <fullName evidence="2">Uncharacterized protein</fullName>
    </submittedName>
</protein>
<evidence type="ECO:0000313" key="3">
    <source>
        <dbReference type="Proteomes" id="UP001152759"/>
    </source>
</evidence>
<gene>
    <name evidence="2" type="ORF">BEMITA_LOCUS13383</name>
</gene>
<proteinExistence type="predicted"/>
<dbReference type="EMBL" id="OU963870">
    <property type="protein sequence ID" value="CAH0395165.1"/>
    <property type="molecule type" value="Genomic_DNA"/>
</dbReference>
<organism evidence="2 3">
    <name type="scientific">Bemisia tabaci</name>
    <name type="common">Sweetpotato whitefly</name>
    <name type="synonym">Aleurodes tabaci</name>
    <dbReference type="NCBI Taxonomy" id="7038"/>
    <lineage>
        <taxon>Eukaryota</taxon>
        <taxon>Metazoa</taxon>
        <taxon>Ecdysozoa</taxon>
        <taxon>Arthropoda</taxon>
        <taxon>Hexapoda</taxon>
        <taxon>Insecta</taxon>
        <taxon>Pterygota</taxon>
        <taxon>Neoptera</taxon>
        <taxon>Paraneoptera</taxon>
        <taxon>Hemiptera</taxon>
        <taxon>Sternorrhyncha</taxon>
        <taxon>Aleyrodoidea</taxon>
        <taxon>Aleyrodidae</taxon>
        <taxon>Aleyrodinae</taxon>
        <taxon>Bemisia</taxon>
    </lineage>
</organism>